<dbReference type="RefSeq" id="WP_310059800.1">
    <property type="nucleotide sequence ID" value="NZ_JAVDVY010000001.1"/>
</dbReference>
<accession>A0ABU1W925</accession>
<dbReference type="InterPro" id="IPR010359">
    <property type="entry name" value="IrrE_HExxH"/>
</dbReference>
<dbReference type="Proteomes" id="UP001251524">
    <property type="component" value="Unassembled WGS sequence"/>
</dbReference>
<evidence type="ECO:0000259" key="1">
    <source>
        <dbReference type="Pfam" id="PF06114"/>
    </source>
</evidence>
<feature type="domain" description="IrrE N-terminal-like" evidence="1">
    <location>
        <begin position="150"/>
        <end position="243"/>
    </location>
</feature>
<dbReference type="EMBL" id="JAVDVY010000001">
    <property type="protein sequence ID" value="MDR7134097.1"/>
    <property type="molecule type" value="Genomic_DNA"/>
</dbReference>
<organism evidence="2 3">
    <name type="scientific">Lysobacter niastensis</name>
    <dbReference type="NCBI Taxonomy" id="380629"/>
    <lineage>
        <taxon>Bacteria</taxon>
        <taxon>Pseudomonadati</taxon>
        <taxon>Pseudomonadota</taxon>
        <taxon>Gammaproteobacteria</taxon>
        <taxon>Lysobacterales</taxon>
        <taxon>Lysobacteraceae</taxon>
        <taxon>Lysobacter</taxon>
    </lineage>
</organism>
<evidence type="ECO:0000313" key="3">
    <source>
        <dbReference type="Proteomes" id="UP001251524"/>
    </source>
</evidence>
<dbReference type="Pfam" id="PF06114">
    <property type="entry name" value="Peptidase_M78"/>
    <property type="match status" value="1"/>
</dbReference>
<keyword evidence="3" id="KW-1185">Reference proteome</keyword>
<gene>
    <name evidence="2" type="ORF">J2X06_001281</name>
</gene>
<protein>
    <recommendedName>
        <fullName evidence="1">IrrE N-terminal-like domain-containing protein</fullName>
    </recommendedName>
</protein>
<proteinExistence type="predicted"/>
<name>A0ABU1W925_9GAMM</name>
<sequence length="313" mass="34202">MMQLTFPLEVPMDKVPKTPHRLLNYEDCKGAIDSLFQDALRTESDLAFLQFLAFAERFSNLSVYNAMLLRVQQPGLTAVATIRKWADIGRCPKPGARPLVILQPFGPVSFVYAMEDTEGRAVDGADSSSLFATGPKSRATYEKIRHTATDQGVRVQETAFGQALAGFAQVGHQITAREVWEKGSAARWDIVVNANLDEPSRLATLTHELGHVYCGHLGGHPDGRWAGRRGLGHAERELEAEAVAWLVCARNEVSPRSAQYLASHARQADLGAISMFAIYDAANRVESRSSAVRKRTSARLKGLANPATTTADA</sequence>
<evidence type="ECO:0000313" key="2">
    <source>
        <dbReference type="EMBL" id="MDR7134097.1"/>
    </source>
</evidence>
<comment type="caution">
    <text evidence="2">The sequence shown here is derived from an EMBL/GenBank/DDBJ whole genome shotgun (WGS) entry which is preliminary data.</text>
</comment>
<reference evidence="2 3" key="1">
    <citation type="submission" date="2023-07" db="EMBL/GenBank/DDBJ databases">
        <title>Sorghum-associated microbial communities from plants grown in Nebraska, USA.</title>
        <authorList>
            <person name="Schachtman D."/>
        </authorList>
    </citation>
    <scope>NUCLEOTIDE SEQUENCE [LARGE SCALE GENOMIC DNA]</scope>
    <source>
        <strain evidence="2 3">BE198</strain>
    </source>
</reference>